<protein>
    <submittedName>
        <fullName evidence="2">Copper resistance protein CopZ</fullName>
    </submittedName>
</protein>
<dbReference type="InterPro" id="IPR008719">
    <property type="entry name" value="N2O_reductase_NosL"/>
</dbReference>
<dbReference type="Pfam" id="PF05573">
    <property type="entry name" value="NosL"/>
    <property type="match status" value="1"/>
</dbReference>
<organism evidence="2 3">
    <name type="scientific">Roseibium aggregatum</name>
    <dbReference type="NCBI Taxonomy" id="187304"/>
    <lineage>
        <taxon>Bacteria</taxon>
        <taxon>Pseudomonadati</taxon>
        <taxon>Pseudomonadota</taxon>
        <taxon>Alphaproteobacteria</taxon>
        <taxon>Hyphomicrobiales</taxon>
        <taxon>Stappiaceae</taxon>
        <taxon>Roseibium</taxon>
    </lineage>
</organism>
<gene>
    <name evidence="2" type="ORF">HK439_11865</name>
</gene>
<dbReference type="RefSeq" id="WP_190291722.1">
    <property type="nucleotide sequence ID" value="NZ_JABFCZ010000012.1"/>
</dbReference>
<proteinExistence type="predicted"/>
<dbReference type="AlphaFoldDB" id="A0A926P4P1"/>
<evidence type="ECO:0000256" key="1">
    <source>
        <dbReference type="SAM" id="SignalP"/>
    </source>
</evidence>
<dbReference type="Gene3D" id="3.30.70.2050">
    <property type="match status" value="1"/>
</dbReference>
<name>A0A926P4P1_9HYPH</name>
<reference evidence="2" key="1">
    <citation type="submission" date="2020-05" db="EMBL/GenBank/DDBJ databases">
        <title>Identification of trans-AT polyketide cluster in two marine bacteria, producers of a novel glutaramide-containing polyketide sesbanimide D and analogs.</title>
        <authorList>
            <person name="Kacar D."/>
            <person name="Rodriguez P."/>
            <person name="Canedo L."/>
            <person name="Gonzalez E."/>
            <person name="Galan B."/>
            <person name="De La Calle F."/>
            <person name="Garcia J.L."/>
        </authorList>
    </citation>
    <scope>NUCLEOTIDE SEQUENCE</scope>
    <source>
        <strain evidence="2">PHM038</strain>
    </source>
</reference>
<dbReference type="Gene3D" id="3.30.70.2060">
    <property type="match status" value="1"/>
</dbReference>
<keyword evidence="1" id="KW-0732">Signal</keyword>
<dbReference type="PANTHER" id="PTHR41247:SF1">
    <property type="entry name" value="HTH-TYPE TRANSCRIPTIONAL REPRESSOR YCNK"/>
    <property type="match status" value="1"/>
</dbReference>
<dbReference type="Proteomes" id="UP000598467">
    <property type="component" value="Unassembled WGS sequence"/>
</dbReference>
<feature type="signal peptide" evidence="1">
    <location>
        <begin position="1"/>
        <end position="22"/>
    </location>
</feature>
<comment type="caution">
    <text evidence="2">The sequence shown here is derived from an EMBL/GenBank/DDBJ whole genome shotgun (WGS) entry which is preliminary data.</text>
</comment>
<evidence type="ECO:0000313" key="2">
    <source>
        <dbReference type="EMBL" id="MBD1546962.1"/>
    </source>
</evidence>
<sequence length="186" mass="20009">MKRQVSALIIALVAGFGLSACQEETKAAKPTPVAMTEDATGYYCHMAALEHEGPKAQIHLEGNPFPLWFPQVRDAIAFTLSPEEPKDYVAVYVSDMDKAESWKNPGKDNWVDAEKAWFVIGSRKTGGMGAPEVIPFGSEEGAKAFVTDEGGNIVRLSEIPASYVLGSVVSEEGSGHEAMTMVEASQ</sequence>
<dbReference type="EMBL" id="JABFCZ010000012">
    <property type="protein sequence ID" value="MBD1546962.1"/>
    <property type="molecule type" value="Genomic_DNA"/>
</dbReference>
<dbReference type="PROSITE" id="PS51257">
    <property type="entry name" value="PROKAR_LIPOPROTEIN"/>
    <property type="match status" value="1"/>
</dbReference>
<evidence type="ECO:0000313" key="3">
    <source>
        <dbReference type="Proteomes" id="UP000598467"/>
    </source>
</evidence>
<feature type="chain" id="PRO_5036690208" evidence="1">
    <location>
        <begin position="23"/>
        <end position="186"/>
    </location>
</feature>
<accession>A0A926P4P1</accession>
<dbReference type="PANTHER" id="PTHR41247">
    <property type="entry name" value="HTH-TYPE TRANSCRIPTIONAL REPRESSOR YCNK"/>
    <property type="match status" value="1"/>
</dbReference>
<dbReference type="SUPFAM" id="SSF160387">
    <property type="entry name" value="NosL/MerB-like"/>
    <property type="match status" value="1"/>
</dbReference>